<reference evidence="11" key="1">
    <citation type="submission" date="2017-02" db="UniProtKB">
        <authorList>
            <consortium name="WormBaseParasite"/>
        </authorList>
    </citation>
    <scope>IDENTIFICATION</scope>
</reference>
<evidence type="ECO:0000259" key="8">
    <source>
        <dbReference type="PROSITE" id="PS51303"/>
    </source>
</evidence>
<accession>A0A0N5D0T0</accession>
<keyword evidence="4 5" id="KW-0440">LIM domain</keyword>
<name>A0A0N5D0T0_THECL</name>
<reference evidence="9 10" key="2">
    <citation type="submission" date="2018-11" db="EMBL/GenBank/DDBJ databases">
        <authorList>
            <consortium name="Pathogen Informatics"/>
        </authorList>
    </citation>
    <scope>NUCLEOTIDE SEQUENCE [LARGE SCALE GENOMIC DNA]</scope>
</reference>
<dbReference type="STRING" id="103827.A0A0N5D0T0"/>
<evidence type="ECO:0000256" key="1">
    <source>
        <dbReference type="ARBA" id="ARBA00022723"/>
    </source>
</evidence>
<keyword evidence="10" id="KW-1185">Reference proteome</keyword>
<dbReference type="PANTHER" id="PTHR24211:SF20">
    <property type="entry name" value="PROTEIN ESPINAS-RELATED"/>
    <property type="match status" value="1"/>
</dbReference>
<evidence type="ECO:0000259" key="7">
    <source>
        <dbReference type="PROSITE" id="PS50023"/>
    </source>
</evidence>
<dbReference type="OMA" id="CHEMSPE"/>
<dbReference type="InterPro" id="IPR047120">
    <property type="entry name" value="Pk/Esn/Tes"/>
</dbReference>
<keyword evidence="1 5" id="KW-0479">Metal-binding</keyword>
<evidence type="ECO:0000256" key="6">
    <source>
        <dbReference type="SAM" id="Phobius"/>
    </source>
</evidence>
<evidence type="ECO:0000313" key="10">
    <source>
        <dbReference type="Proteomes" id="UP000276776"/>
    </source>
</evidence>
<dbReference type="Proteomes" id="UP000276776">
    <property type="component" value="Unassembled WGS sequence"/>
</dbReference>
<dbReference type="InterPro" id="IPR001781">
    <property type="entry name" value="Znf_LIM"/>
</dbReference>
<dbReference type="Pfam" id="PF00412">
    <property type="entry name" value="LIM"/>
    <property type="match status" value="3"/>
</dbReference>
<feature type="transmembrane region" description="Helical" evidence="6">
    <location>
        <begin position="329"/>
        <end position="347"/>
    </location>
</feature>
<dbReference type="WBParaSite" id="TCLT_0000642101-mRNA-1">
    <property type="protein sequence ID" value="TCLT_0000642101-mRNA-1"/>
    <property type="gene ID" value="TCLT_0000642101"/>
</dbReference>
<feature type="domain" description="PET" evidence="8">
    <location>
        <begin position="25"/>
        <end position="133"/>
    </location>
</feature>
<dbReference type="AlphaFoldDB" id="A0A0N5D0T0"/>
<keyword evidence="6" id="KW-0472">Membrane</keyword>
<dbReference type="PROSITE" id="PS50023">
    <property type="entry name" value="LIM_DOMAIN_2"/>
    <property type="match status" value="2"/>
</dbReference>
<gene>
    <name evidence="9" type="ORF">TCLT_LOCUS6410</name>
</gene>
<dbReference type="PROSITE" id="PS00478">
    <property type="entry name" value="LIM_DOMAIN_1"/>
    <property type="match status" value="1"/>
</dbReference>
<feature type="domain" description="LIM zinc-binding" evidence="7">
    <location>
        <begin position="200"/>
        <end position="260"/>
    </location>
</feature>
<dbReference type="Gene3D" id="2.10.110.10">
    <property type="entry name" value="Cysteine Rich Protein"/>
    <property type="match status" value="3"/>
</dbReference>
<protein>
    <submittedName>
        <fullName evidence="11">LIM zinc-binding domain-containing protein</fullName>
    </submittedName>
</protein>
<proteinExistence type="predicted"/>
<dbReference type="PROSITE" id="PS51303">
    <property type="entry name" value="PET"/>
    <property type="match status" value="1"/>
</dbReference>
<feature type="domain" description="LIM zinc-binding" evidence="7">
    <location>
        <begin position="135"/>
        <end position="199"/>
    </location>
</feature>
<evidence type="ECO:0000256" key="2">
    <source>
        <dbReference type="ARBA" id="ARBA00022737"/>
    </source>
</evidence>
<dbReference type="InterPro" id="IPR033723">
    <property type="entry name" value="PET_prickle"/>
</dbReference>
<evidence type="ECO:0000256" key="5">
    <source>
        <dbReference type="PROSITE-ProRule" id="PRU00125"/>
    </source>
</evidence>
<keyword evidence="2" id="KW-0677">Repeat</keyword>
<dbReference type="PANTHER" id="PTHR24211">
    <property type="entry name" value="LIM DOMAIN-CONTAINING PROTEIN"/>
    <property type="match status" value="1"/>
</dbReference>
<dbReference type="SUPFAM" id="SSF57716">
    <property type="entry name" value="Glucocorticoid receptor-like (DNA-binding domain)"/>
    <property type="match status" value="2"/>
</dbReference>
<keyword evidence="6" id="KW-1133">Transmembrane helix</keyword>
<dbReference type="CDD" id="cd09340">
    <property type="entry name" value="LIM1_Testin_like"/>
    <property type="match status" value="1"/>
</dbReference>
<sequence>MDRNSSRCEMSEGCLSPASRIRIAADIHRHSTSDDDSGCVLEEYSWVPSGIKPDMIHMYFACLPEDKIPYVNSIGEEWRTHQLHYQLPPQDSDARYCGKLDARERRELVQFELGRKRECLGRGTIEQLPYDSKRRHCHQCKGSLCEGNMVITAERFGHDVHWHPKCFVCTECSNLLVDLIYFKYGGDVFCGRHHAEQIKPRCARCDELIFSTECTEAEGRTWHMAHFLCSDCGVQLGGQRYIGRSDRITCIPCYLQNCSLVCNTCDKEIIVDKPHITQGDTHWHADQSCFCCNGCGKNLLGKRYSFRDAKLYCGVNGNCRKRYPKVTHFLQSFILSLHICLSFLFLFN</sequence>
<dbReference type="GO" id="GO:0008270">
    <property type="term" value="F:zinc ion binding"/>
    <property type="evidence" value="ECO:0007669"/>
    <property type="project" value="InterPro"/>
</dbReference>
<keyword evidence="6" id="KW-0812">Transmembrane</keyword>
<organism evidence="11">
    <name type="scientific">Thelazia callipaeda</name>
    <name type="common">Oriental eyeworm</name>
    <name type="synonym">Parasitic nematode</name>
    <dbReference type="NCBI Taxonomy" id="103827"/>
    <lineage>
        <taxon>Eukaryota</taxon>
        <taxon>Metazoa</taxon>
        <taxon>Ecdysozoa</taxon>
        <taxon>Nematoda</taxon>
        <taxon>Chromadorea</taxon>
        <taxon>Rhabditida</taxon>
        <taxon>Spirurina</taxon>
        <taxon>Spiruromorpha</taxon>
        <taxon>Thelazioidea</taxon>
        <taxon>Thelaziidae</taxon>
        <taxon>Thelazia</taxon>
    </lineage>
</organism>
<dbReference type="FunFam" id="2.10.110.10:FF:000005">
    <property type="entry name" value="Testin isoform 1"/>
    <property type="match status" value="1"/>
</dbReference>
<keyword evidence="3 5" id="KW-0862">Zinc</keyword>
<evidence type="ECO:0000256" key="4">
    <source>
        <dbReference type="ARBA" id="ARBA00023038"/>
    </source>
</evidence>
<dbReference type="InterPro" id="IPR010442">
    <property type="entry name" value="PET_domain"/>
</dbReference>
<evidence type="ECO:0000313" key="9">
    <source>
        <dbReference type="EMBL" id="VDN03761.1"/>
    </source>
</evidence>
<dbReference type="OrthoDB" id="10069167at2759"/>
<dbReference type="CDD" id="cd09827">
    <property type="entry name" value="PET_Prickle"/>
    <property type="match status" value="1"/>
</dbReference>
<dbReference type="SMART" id="SM00132">
    <property type="entry name" value="LIM"/>
    <property type="match status" value="3"/>
</dbReference>
<evidence type="ECO:0000313" key="11">
    <source>
        <dbReference type="WBParaSite" id="TCLT_0000642101-mRNA-1"/>
    </source>
</evidence>
<dbReference type="EMBL" id="UYYF01004413">
    <property type="protein sequence ID" value="VDN03761.1"/>
    <property type="molecule type" value="Genomic_DNA"/>
</dbReference>
<evidence type="ECO:0000256" key="3">
    <source>
        <dbReference type="ARBA" id="ARBA00022833"/>
    </source>
</evidence>
<dbReference type="Pfam" id="PF06297">
    <property type="entry name" value="PET"/>
    <property type="match status" value="1"/>
</dbReference>